<evidence type="ECO:0008006" key="5">
    <source>
        <dbReference type="Google" id="ProtNLM"/>
    </source>
</evidence>
<feature type="signal peptide" evidence="2">
    <location>
        <begin position="1"/>
        <end position="22"/>
    </location>
</feature>
<reference evidence="4" key="1">
    <citation type="journal article" date="2019" name="Int. J. Syst. Evol. Microbiol.">
        <title>The Global Catalogue of Microorganisms (GCM) 10K type strain sequencing project: providing services to taxonomists for standard genome sequencing and annotation.</title>
        <authorList>
            <consortium name="The Broad Institute Genomics Platform"/>
            <consortium name="The Broad Institute Genome Sequencing Center for Infectious Disease"/>
            <person name="Wu L."/>
            <person name="Ma J."/>
        </authorList>
    </citation>
    <scope>NUCLEOTIDE SEQUENCE [LARGE SCALE GENOMIC DNA]</scope>
    <source>
        <strain evidence="4">JCM 6833</strain>
    </source>
</reference>
<feature type="compositionally biased region" description="Gly residues" evidence="1">
    <location>
        <begin position="32"/>
        <end position="41"/>
    </location>
</feature>
<feature type="region of interest" description="Disordered" evidence="1">
    <location>
        <begin position="28"/>
        <end position="60"/>
    </location>
</feature>
<evidence type="ECO:0000313" key="3">
    <source>
        <dbReference type="EMBL" id="GAA2593053.1"/>
    </source>
</evidence>
<dbReference type="RefSeq" id="WP_344541009.1">
    <property type="nucleotide sequence ID" value="NZ_BAAATD010000003.1"/>
</dbReference>
<evidence type="ECO:0000313" key="4">
    <source>
        <dbReference type="Proteomes" id="UP001501509"/>
    </source>
</evidence>
<keyword evidence="4" id="KW-1185">Reference proteome</keyword>
<sequence length="144" mass="14481">MRGVLLRAVVTAVTAGAVVALAGCGEPAEPAGGTGGTGGAGTASSTSARSISPSGKPDVTTVTATVTHGKVKIAQSRVKVRRGATVRITVTADAADEFHLHGYDRTVTLAPGRPGTLELVADKPGVFEAELHHSGARVFELQVS</sequence>
<dbReference type="Gene3D" id="2.60.40.420">
    <property type="entry name" value="Cupredoxins - blue copper proteins"/>
    <property type="match status" value="1"/>
</dbReference>
<evidence type="ECO:0000256" key="2">
    <source>
        <dbReference type="SAM" id="SignalP"/>
    </source>
</evidence>
<dbReference type="PROSITE" id="PS51257">
    <property type="entry name" value="PROKAR_LIPOPROTEIN"/>
    <property type="match status" value="1"/>
</dbReference>
<accession>A0ABP6C145</accession>
<organism evidence="3 4">
    <name type="scientific">Actinomadura fulvescens</name>
    <dbReference type="NCBI Taxonomy" id="46160"/>
    <lineage>
        <taxon>Bacteria</taxon>
        <taxon>Bacillati</taxon>
        <taxon>Actinomycetota</taxon>
        <taxon>Actinomycetes</taxon>
        <taxon>Streptosporangiales</taxon>
        <taxon>Thermomonosporaceae</taxon>
        <taxon>Actinomadura</taxon>
    </lineage>
</organism>
<feature type="chain" id="PRO_5047161402" description="EfeO-type cupredoxin-like domain-containing protein" evidence="2">
    <location>
        <begin position="23"/>
        <end position="144"/>
    </location>
</feature>
<dbReference type="InterPro" id="IPR008972">
    <property type="entry name" value="Cupredoxin"/>
</dbReference>
<dbReference type="Proteomes" id="UP001501509">
    <property type="component" value="Unassembled WGS sequence"/>
</dbReference>
<dbReference type="SUPFAM" id="SSF49503">
    <property type="entry name" value="Cupredoxins"/>
    <property type="match status" value="1"/>
</dbReference>
<gene>
    <name evidence="3" type="ORF">GCM10010411_27730</name>
</gene>
<proteinExistence type="predicted"/>
<name>A0ABP6C145_9ACTN</name>
<evidence type="ECO:0000256" key="1">
    <source>
        <dbReference type="SAM" id="MobiDB-lite"/>
    </source>
</evidence>
<protein>
    <recommendedName>
        <fullName evidence="5">EfeO-type cupredoxin-like domain-containing protein</fullName>
    </recommendedName>
</protein>
<comment type="caution">
    <text evidence="3">The sequence shown here is derived from an EMBL/GenBank/DDBJ whole genome shotgun (WGS) entry which is preliminary data.</text>
</comment>
<keyword evidence="2" id="KW-0732">Signal</keyword>
<dbReference type="EMBL" id="BAAATD010000003">
    <property type="protein sequence ID" value="GAA2593053.1"/>
    <property type="molecule type" value="Genomic_DNA"/>
</dbReference>
<feature type="compositionally biased region" description="Low complexity" evidence="1">
    <location>
        <begin position="42"/>
        <end position="55"/>
    </location>
</feature>